<feature type="transmembrane region" description="Helical" evidence="7">
    <location>
        <begin position="211"/>
        <end position="230"/>
    </location>
</feature>
<evidence type="ECO:0000256" key="2">
    <source>
        <dbReference type="ARBA" id="ARBA00008335"/>
    </source>
</evidence>
<comment type="similarity">
    <text evidence="2">Belongs to the major facilitator superfamily.</text>
</comment>
<dbReference type="GO" id="GO:0022857">
    <property type="term" value="F:transmembrane transporter activity"/>
    <property type="evidence" value="ECO:0007669"/>
    <property type="project" value="InterPro"/>
</dbReference>
<evidence type="ECO:0000313" key="9">
    <source>
        <dbReference type="Proteomes" id="UP000199800"/>
    </source>
</evidence>
<dbReference type="EMBL" id="FOHN01000016">
    <property type="protein sequence ID" value="SET35009.1"/>
    <property type="molecule type" value="Genomic_DNA"/>
</dbReference>
<keyword evidence="5 7" id="KW-1133">Transmembrane helix</keyword>
<dbReference type="Gene3D" id="1.20.1250.20">
    <property type="entry name" value="MFS general substrate transporter like domains"/>
    <property type="match status" value="2"/>
</dbReference>
<reference evidence="8 9" key="1">
    <citation type="submission" date="2016-10" db="EMBL/GenBank/DDBJ databases">
        <authorList>
            <person name="de Groot N.N."/>
        </authorList>
    </citation>
    <scope>NUCLEOTIDE SEQUENCE [LARGE SCALE GENOMIC DNA]</scope>
    <source>
        <strain evidence="8 9">DSM 1801</strain>
    </source>
</reference>
<evidence type="ECO:0000256" key="6">
    <source>
        <dbReference type="ARBA" id="ARBA00023136"/>
    </source>
</evidence>
<keyword evidence="9" id="KW-1185">Reference proteome</keyword>
<dbReference type="RefSeq" id="WP_092478224.1">
    <property type="nucleotide sequence ID" value="NZ_FOHN01000016.1"/>
</dbReference>
<feature type="transmembrane region" description="Helical" evidence="7">
    <location>
        <begin position="279"/>
        <end position="297"/>
    </location>
</feature>
<dbReference type="InterPro" id="IPR011701">
    <property type="entry name" value="MFS"/>
</dbReference>
<protein>
    <submittedName>
        <fullName evidence="8">Fucose permease</fullName>
    </submittedName>
</protein>
<gene>
    <name evidence="8" type="ORF">SAMN04487772_11631</name>
</gene>
<dbReference type="SUPFAM" id="SSF103473">
    <property type="entry name" value="MFS general substrate transporter"/>
    <property type="match status" value="1"/>
</dbReference>
<keyword evidence="3" id="KW-0813">Transport</keyword>
<proteinExistence type="inferred from homology"/>
<evidence type="ECO:0000313" key="8">
    <source>
        <dbReference type="EMBL" id="SET35009.1"/>
    </source>
</evidence>
<sequence length="399" mass="42625">MKSTYKSTMYACFVGYIVQAIVNNFIPLLFLTFQSAYGIPITKITFLVTFNFGVQLIVDFISPPIIDKAGYRISIIIAHVMTVLGFLALVILPDLCSDPFTGLMTAVIIYAIGGGLLEVLVSPIVEACPSDNKEAAMSLLHSFYCWGHVAVVLLSTIFFSLVGIHHWKILALLWAVIPFANAVFFAKVPIGSLLEDGETGLMVKELAVSKTFWLMVVLMVCAGASEQAVSQWASAFAEMGLGVSKTIGDLAGPMFFAIMMGTSRAIYGNFGNKVSLQKVLLGSGILCVASYLIIVFTTLPAMGLIGCGICGFSVGVLWPGTFSMSSAKLRGGGTAMFAYLALAGDLGCSIGPTTVGNVYGLSGRSLKTGILVAIIYPVLFALFCVILYKKDRKPKVSKK</sequence>
<feature type="transmembrane region" description="Helical" evidence="7">
    <location>
        <begin position="250"/>
        <end position="267"/>
    </location>
</feature>
<feature type="transmembrane region" description="Helical" evidence="7">
    <location>
        <begin position="70"/>
        <end position="91"/>
    </location>
</feature>
<feature type="transmembrane region" description="Helical" evidence="7">
    <location>
        <begin position="37"/>
        <end position="58"/>
    </location>
</feature>
<evidence type="ECO:0000256" key="5">
    <source>
        <dbReference type="ARBA" id="ARBA00022989"/>
    </source>
</evidence>
<feature type="transmembrane region" description="Helical" evidence="7">
    <location>
        <begin position="336"/>
        <end position="356"/>
    </location>
</feature>
<feature type="transmembrane region" description="Helical" evidence="7">
    <location>
        <begin position="143"/>
        <end position="163"/>
    </location>
</feature>
<dbReference type="InterPro" id="IPR036259">
    <property type="entry name" value="MFS_trans_sf"/>
</dbReference>
<dbReference type="STRING" id="29364.SAMN04487772_11631"/>
<evidence type="ECO:0000256" key="7">
    <source>
        <dbReference type="SAM" id="Phobius"/>
    </source>
</evidence>
<feature type="transmembrane region" description="Helical" evidence="7">
    <location>
        <begin position="12"/>
        <end position="31"/>
    </location>
</feature>
<dbReference type="AlphaFoldDB" id="A0A1I0DQZ5"/>
<dbReference type="PANTHER" id="PTHR23514">
    <property type="entry name" value="BYPASS OF STOP CODON PROTEIN 6"/>
    <property type="match status" value="1"/>
</dbReference>
<name>A0A1I0DQZ5_9FIRM</name>
<organism evidence="8 9">
    <name type="scientific">[Clostridium] polysaccharolyticum</name>
    <dbReference type="NCBI Taxonomy" id="29364"/>
    <lineage>
        <taxon>Bacteria</taxon>
        <taxon>Bacillati</taxon>
        <taxon>Bacillota</taxon>
        <taxon>Clostridia</taxon>
        <taxon>Lachnospirales</taxon>
        <taxon>Lachnospiraceae</taxon>
    </lineage>
</organism>
<dbReference type="OrthoDB" id="9769325at2"/>
<feature type="transmembrane region" description="Helical" evidence="7">
    <location>
        <begin position="169"/>
        <end position="190"/>
    </location>
</feature>
<comment type="subcellular location">
    <subcellularLocation>
        <location evidence="1">Cell membrane</location>
        <topology evidence="1">Multi-pass membrane protein</topology>
    </subcellularLocation>
</comment>
<feature type="transmembrane region" description="Helical" evidence="7">
    <location>
        <begin position="368"/>
        <end position="388"/>
    </location>
</feature>
<dbReference type="PANTHER" id="PTHR23514:SF3">
    <property type="entry name" value="BYPASS OF STOP CODON PROTEIN 6"/>
    <property type="match status" value="1"/>
</dbReference>
<dbReference type="InterPro" id="IPR051788">
    <property type="entry name" value="MFS_Transporter"/>
</dbReference>
<accession>A0A1I0DQZ5</accession>
<feature type="transmembrane region" description="Helical" evidence="7">
    <location>
        <begin position="103"/>
        <end position="122"/>
    </location>
</feature>
<evidence type="ECO:0000256" key="3">
    <source>
        <dbReference type="ARBA" id="ARBA00022448"/>
    </source>
</evidence>
<keyword evidence="4 7" id="KW-0812">Transmembrane</keyword>
<keyword evidence="6 7" id="KW-0472">Membrane</keyword>
<evidence type="ECO:0000256" key="1">
    <source>
        <dbReference type="ARBA" id="ARBA00004651"/>
    </source>
</evidence>
<dbReference type="Proteomes" id="UP000199800">
    <property type="component" value="Unassembled WGS sequence"/>
</dbReference>
<dbReference type="Pfam" id="PF07690">
    <property type="entry name" value="MFS_1"/>
    <property type="match status" value="1"/>
</dbReference>
<evidence type="ECO:0000256" key="4">
    <source>
        <dbReference type="ARBA" id="ARBA00022692"/>
    </source>
</evidence>
<dbReference type="GO" id="GO:0005886">
    <property type="term" value="C:plasma membrane"/>
    <property type="evidence" value="ECO:0007669"/>
    <property type="project" value="UniProtKB-SubCell"/>
</dbReference>
<feature type="transmembrane region" description="Helical" evidence="7">
    <location>
        <begin position="303"/>
        <end position="324"/>
    </location>
</feature>